<proteinExistence type="predicted"/>
<accession>A0A6C0E0H9</accession>
<name>A0A6C0E0H9_9ZZZZ</name>
<dbReference type="InterPro" id="IPR029063">
    <property type="entry name" value="SAM-dependent_MTases_sf"/>
</dbReference>
<sequence>MIRIKESDIQSRDKNIKNVNIMDQNNKSVNIFKLEVAEQNLAYLFIKKDDIVLELGGRYGSVSCVINYNLDNKKNHVIVEPDDRVWSALERNKIKNKCDFHIVKGFISKKKLALTNLDDWFGGYGSTSIEEEQSKIPSFSLDEIKQQHNLKFNVLVADCEGFLETFFDENPEFYDELRLCIFEADYPDKCNYDKIRVILQDKQFTELLNGHQNVWIKNNF</sequence>
<dbReference type="Gene3D" id="3.40.50.150">
    <property type="entry name" value="Vaccinia Virus protein VP39"/>
    <property type="match status" value="1"/>
</dbReference>
<evidence type="ECO:0008006" key="2">
    <source>
        <dbReference type="Google" id="ProtNLM"/>
    </source>
</evidence>
<dbReference type="SUPFAM" id="SSF53335">
    <property type="entry name" value="S-adenosyl-L-methionine-dependent methyltransferases"/>
    <property type="match status" value="1"/>
</dbReference>
<dbReference type="AlphaFoldDB" id="A0A6C0E0H9"/>
<reference evidence="1" key="1">
    <citation type="journal article" date="2020" name="Nature">
        <title>Giant virus diversity and host interactions through global metagenomics.</title>
        <authorList>
            <person name="Schulz F."/>
            <person name="Roux S."/>
            <person name="Paez-Espino D."/>
            <person name="Jungbluth S."/>
            <person name="Walsh D.A."/>
            <person name="Denef V.J."/>
            <person name="McMahon K.D."/>
            <person name="Konstantinidis K.T."/>
            <person name="Eloe-Fadrosh E.A."/>
            <person name="Kyrpides N.C."/>
            <person name="Woyke T."/>
        </authorList>
    </citation>
    <scope>NUCLEOTIDE SEQUENCE</scope>
    <source>
        <strain evidence="1">GVMAG-M-3300023179-103</strain>
    </source>
</reference>
<evidence type="ECO:0000313" key="1">
    <source>
        <dbReference type="EMBL" id="QHT22121.1"/>
    </source>
</evidence>
<dbReference type="EMBL" id="MN739703">
    <property type="protein sequence ID" value="QHT22121.1"/>
    <property type="molecule type" value="Genomic_DNA"/>
</dbReference>
<protein>
    <recommendedName>
        <fullName evidence="2">Methyltransferase FkbM domain-containing protein</fullName>
    </recommendedName>
</protein>
<organism evidence="1">
    <name type="scientific">viral metagenome</name>
    <dbReference type="NCBI Taxonomy" id="1070528"/>
    <lineage>
        <taxon>unclassified sequences</taxon>
        <taxon>metagenomes</taxon>
        <taxon>organismal metagenomes</taxon>
    </lineage>
</organism>